<accession>A0ABW3YMH7</accession>
<dbReference type="Proteomes" id="UP001597260">
    <property type="component" value="Unassembled WGS sequence"/>
</dbReference>
<keyword evidence="2" id="KW-1185">Reference proteome</keyword>
<gene>
    <name evidence="1" type="ORF">ACFQ4H_31085</name>
</gene>
<protein>
    <submittedName>
        <fullName evidence="1">Uncharacterized protein</fullName>
    </submittedName>
</protein>
<evidence type="ECO:0000313" key="2">
    <source>
        <dbReference type="Proteomes" id="UP001597260"/>
    </source>
</evidence>
<proteinExistence type="predicted"/>
<dbReference type="EMBL" id="JBHTMP010000082">
    <property type="protein sequence ID" value="MFD1325534.1"/>
    <property type="molecule type" value="Genomic_DNA"/>
</dbReference>
<comment type="caution">
    <text evidence="1">The sequence shown here is derived from an EMBL/GenBank/DDBJ whole genome shotgun (WGS) entry which is preliminary data.</text>
</comment>
<sequence length="42" mass="4422">MSLALACEVVANFKAATGRDELGIPELALLVLLLVLVDGLRN</sequence>
<dbReference type="RefSeq" id="WP_377578035.1">
    <property type="nucleotide sequence ID" value="NZ_JBHTMP010000082.1"/>
</dbReference>
<evidence type="ECO:0000313" key="1">
    <source>
        <dbReference type="EMBL" id="MFD1325534.1"/>
    </source>
</evidence>
<organism evidence="1 2">
    <name type="scientific">Micromonospora sonneratiae</name>
    <dbReference type="NCBI Taxonomy" id="1184706"/>
    <lineage>
        <taxon>Bacteria</taxon>
        <taxon>Bacillati</taxon>
        <taxon>Actinomycetota</taxon>
        <taxon>Actinomycetes</taxon>
        <taxon>Micromonosporales</taxon>
        <taxon>Micromonosporaceae</taxon>
        <taxon>Micromonospora</taxon>
    </lineage>
</organism>
<name>A0ABW3YMH7_9ACTN</name>
<reference evidence="2" key="1">
    <citation type="journal article" date="2019" name="Int. J. Syst. Evol. Microbiol.">
        <title>The Global Catalogue of Microorganisms (GCM) 10K type strain sequencing project: providing services to taxonomists for standard genome sequencing and annotation.</title>
        <authorList>
            <consortium name="The Broad Institute Genomics Platform"/>
            <consortium name="The Broad Institute Genome Sequencing Center for Infectious Disease"/>
            <person name="Wu L."/>
            <person name="Ma J."/>
        </authorList>
    </citation>
    <scope>NUCLEOTIDE SEQUENCE [LARGE SCALE GENOMIC DNA]</scope>
    <source>
        <strain evidence="2">JCM 31037</strain>
    </source>
</reference>